<feature type="compositionally biased region" description="Basic and acidic residues" evidence="1">
    <location>
        <begin position="533"/>
        <end position="544"/>
    </location>
</feature>
<feature type="region of interest" description="Disordered" evidence="1">
    <location>
        <begin position="444"/>
        <end position="463"/>
    </location>
</feature>
<feature type="compositionally biased region" description="Basic and acidic residues" evidence="1">
    <location>
        <begin position="686"/>
        <end position="738"/>
    </location>
</feature>
<organism evidence="3 4">
    <name type="scientific">Paraglomus brasilianum</name>
    <dbReference type="NCBI Taxonomy" id="144538"/>
    <lineage>
        <taxon>Eukaryota</taxon>
        <taxon>Fungi</taxon>
        <taxon>Fungi incertae sedis</taxon>
        <taxon>Mucoromycota</taxon>
        <taxon>Glomeromycotina</taxon>
        <taxon>Glomeromycetes</taxon>
        <taxon>Paraglomerales</taxon>
        <taxon>Paraglomeraceae</taxon>
        <taxon>Paraglomus</taxon>
    </lineage>
</organism>
<dbReference type="PROSITE" id="PS50020">
    <property type="entry name" value="WW_DOMAIN_2"/>
    <property type="match status" value="1"/>
</dbReference>
<sequence>MPAERSQYRKNNVRPNQQNTVTNNGLQLQSPRFNKRSKNLGAESEQLVLVTHHWIFRGSGGVDLQRFVEDIFSSGGILLFRKPKNKAKAQGAEVSSRGGDKSPADSARAERHRSPSVSQASSRYQQAEETRPNQFEGQFRGTSDEPLSHNDDKFQNSNRDRTKLDVDDVKQENFTKRSRSRSPVNSANYEDDQRLKTWDKESEKNEAKENDNTDKVGRNITRSQDPTTQSINGENDSAGSKRIQEENNNDEFVGSQKDRTTDNNSEELRRRRDSERSSASVGNRDNSRHPPKYQDRANDDRTNNLPSFSNDRSPNGPRDKSEERSPGYRNNSKNDSKYHSTIDVRGREERADQERNMEGNRDRDRSQEINMDRKLDRDTERGRERSLEINDPRGQKRLSNTPEDSISYPWRKCFSERHRKPYYYNEITHESRWNIPLEDMTRTHSRSLSKSENHSVPSSIQDYSGRSIGRRLTEDDIGTGVKKRHRPDEIDMIEPTSSQRRREPINRRRSGLEDDELISGSEGMNKRVGQNVERGRFEGRDMARRPSASFDIERDRIDRLDAGDSDLSIKRPRSTTYPYHPSSESSETNLHLHGPSPQRQSNRFISDRRSNYMRQNDPIGNRRGRMLDVTGDDRVDGLRSMQGQYGSGRIDNSYGRRASHSIQHDMGGIRNRMEYDDRGGSSGYASRRDSGSYSRREPSPYGRRDPSPYGRREPSPYGRRDPSPFRRRDPSPYGRRDFAPYGRRTSASSQLDSPIYRSQTSLRPRPSDRDDNSITASSSRKHQADVSSYDSRAKFSSRNTHDRQNLASSHSYDKPSEEVKIKDVSNDDTSPGENNDDTHGTPLLLPKSPSRPPFFKRRARETVADQIAPVACFFTKGRY</sequence>
<dbReference type="PROSITE" id="PS01159">
    <property type="entry name" value="WW_DOMAIN_1"/>
    <property type="match status" value="1"/>
</dbReference>
<feature type="compositionally biased region" description="Polar residues" evidence="1">
    <location>
        <begin position="574"/>
        <end position="589"/>
    </location>
</feature>
<dbReference type="EMBL" id="CAJVPI010000303">
    <property type="protein sequence ID" value="CAG8516325.1"/>
    <property type="molecule type" value="Genomic_DNA"/>
</dbReference>
<feature type="region of interest" description="Disordered" evidence="1">
    <location>
        <begin position="89"/>
        <end position="403"/>
    </location>
</feature>
<proteinExistence type="predicted"/>
<comment type="caution">
    <text evidence="3">The sequence shown here is derived from an EMBL/GenBank/DDBJ whole genome shotgun (WGS) entry which is preliminary data.</text>
</comment>
<dbReference type="OrthoDB" id="193787at2759"/>
<feature type="compositionally biased region" description="Polar residues" evidence="1">
    <location>
        <begin position="9"/>
        <end position="32"/>
    </location>
</feature>
<feature type="compositionally biased region" description="Basic and acidic residues" evidence="1">
    <location>
        <begin position="811"/>
        <end position="825"/>
    </location>
</feature>
<dbReference type="InterPro" id="IPR001202">
    <property type="entry name" value="WW_dom"/>
</dbReference>
<feature type="compositionally biased region" description="Polar residues" evidence="1">
    <location>
        <begin position="745"/>
        <end position="762"/>
    </location>
</feature>
<name>A0A9N9A331_9GLOM</name>
<feature type="compositionally biased region" description="Basic and acidic residues" evidence="1">
    <location>
        <begin position="317"/>
        <end position="394"/>
    </location>
</feature>
<accession>A0A9N9A331</accession>
<feature type="compositionally biased region" description="Polar residues" evidence="1">
    <location>
        <begin position="115"/>
        <end position="125"/>
    </location>
</feature>
<feature type="compositionally biased region" description="Polar residues" evidence="1">
    <location>
        <begin position="220"/>
        <end position="238"/>
    </location>
</feature>
<protein>
    <submittedName>
        <fullName evidence="3">4895_t:CDS:1</fullName>
    </submittedName>
</protein>
<feature type="compositionally biased region" description="Basic and acidic residues" evidence="1">
    <location>
        <begin position="256"/>
        <end position="276"/>
    </location>
</feature>
<feature type="region of interest" description="Disordered" evidence="1">
    <location>
        <begin position="1"/>
        <end position="32"/>
    </location>
</feature>
<feature type="compositionally biased region" description="Basic and acidic residues" evidence="1">
    <location>
        <begin position="551"/>
        <end position="562"/>
    </location>
</feature>
<feature type="compositionally biased region" description="Basic and acidic residues" evidence="1">
    <location>
        <begin position="142"/>
        <end position="175"/>
    </location>
</feature>
<dbReference type="AlphaFoldDB" id="A0A9N9A331"/>
<feature type="compositionally biased region" description="Basic and acidic residues" evidence="1">
    <location>
        <begin position="285"/>
        <end position="302"/>
    </location>
</feature>
<feature type="compositionally biased region" description="Basic and acidic residues" evidence="1">
    <location>
        <begin position="98"/>
        <end position="113"/>
    </location>
</feature>
<feature type="compositionally biased region" description="Basic and acidic residues" evidence="1">
    <location>
        <begin position="191"/>
        <end position="217"/>
    </location>
</feature>
<feature type="compositionally biased region" description="Polar residues" evidence="1">
    <location>
        <begin position="303"/>
        <end position="313"/>
    </location>
</feature>
<reference evidence="3" key="1">
    <citation type="submission" date="2021-06" db="EMBL/GenBank/DDBJ databases">
        <authorList>
            <person name="Kallberg Y."/>
            <person name="Tangrot J."/>
            <person name="Rosling A."/>
        </authorList>
    </citation>
    <scope>NUCLEOTIDE SEQUENCE</scope>
    <source>
        <strain evidence="3">BR232B</strain>
    </source>
</reference>
<feature type="domain" description="WW" evidence="2">
    <location>
        <begin position="404"/>
        <end position="438"/>
    </location>
</feature>
<feature type="compositionally biased region" description="Basic and acidic residues" evidence="1">
    <location>
        <begin position="500"/>
        <end position="512"/>
    </location>
</feature>
<evidence type="ECO:0000313" key="3">
    <source>
        <dbReference type="EMBL" id="CAG8516325.1"/>
    </source>
</evidence>
<evidence type="ECO:0000256" key="1">
    <source>
        <dbReference type="SAM" id="MobiDB-lite"/>
    </source>
</evidence>
<feature type="region of interest" description="Disordered" evidence="1">
    <location>
        <begin position="476"/>
        <end position="854"/>
    </location>
</feature>
<evidence type="ECO:0000313" key="4">
    <source>
        <dbReference type="Proteomes" id="UP000789739"/>
    </source>
</evidence>
<evidence type="ECO:0000259" key="2">
    <source>
        <dbReference type="PROSITE" id="PS50020"/>
    </source>
</evidence>
<feature type="compositionally biased region" description="Polar residues" evidence="1">
    <location>
        <begin position="446"/>
        <end position="463"/>
    </location>
</feature>
<dbReference type="CDD" id="cd00201">
    <property type="entry name" value="WW"/>
    <property type="match status" value="1"/>
</dbReference>
<dbReference type="InterPro" id="IPR036020">
    <property type="entry name" value="WW_dom_sf"/>
</dbReference>
<dbReference type="SMART" id="SM00456">
    <property type="entry name" value="WW"/>
    <property type="match status" value="1"/>
</dbReference>
<feature type="compositionally biased region" description="Polar residues" evidence="1">
    <location>
        <begin position="785"/>
        <end position="798"/>
    </location>
</feature>
<dbReference type="Proteomes" id="UP000789739">
    <property type="component" value="Unassembled WGS sequence"/>
</dbReference>
<gene>
    <name evidence="3" type="ORF">PBRASI_LOCUS3384</name>
</gene>
<dbReference type="Gene3D" id="2.20.70.10">
    <property type="match status" value="1"/>
</dbReference>
<keyword evidence="4" id="KW-1185">Reference proteome</keyword>
<dbReference type="SUPFAM" id="SSF51045">
    <property type="entry name" value="WW domain"/>
    <property type="match status" value="1"/>
</dbReference>
<dbReference type="Pfam" id="PF00397">
    <property type="entry name" value="WW"/>
    <property type="match status" value="1"/>
</dbReference>